<dbReference type="Proteomes" id="UP001524586">
    <property type="component" value="Unassembled WGS sequence"/>
</dbReference>
<dbReference type="EMBL" id="JANIBK010000286">
    <property type="protein sequence ID" value="MCQ8130976.1"/>
    <property type="molecule type" value="Genomic_DNA"/>
</dbReference>
<organism evidence="1 2">
    <name type="scientific">Methylomonas rivi</name>
    <dbReference type="NCBI Taxonomy" id="2952226"/>
    <lineage>
        <taxon>Bacteria</taxon>
        <taxon>Pseudomonadati</taxon>
        <taxon>Pseudomonadota</taxon>
        <taxon>Gammaproteobacteria</taxon>
        <taxon>Methylococcales</taxon>
        <taxon>Methylococcaceae</taxon>
        <taxon>Methylomonas</taxon>
    </lineage>
</organism>
<evidence type="ECO:0000313" key="2">
    <source>
        <dbReference type="Proteomes" id="UP001524586"/>
    </source>
</evidence>
<dbReference type="RefSeq" id="WP_256617361.1">
    <property type="nucleotide sequence ID" value="NZ_JANIBK010000286.1"/>
</dbReference>
<accession>A0ABT1UBF6</accession>
<sequence length="88" mass="9922">FAVPAQAGTAPSMSANQFIRFNLYLSYDQFLAVYQGIANTVNVRADDGRRIQFPASKIQRFLTKDGIQGYFEMELTPQNKFVAINRIA</sequence>
<dbReference type="Pfam" id="PF11197">
    <property type="entry name" value="DUF2835"/>
    <property type="match status" value="1"/>
</dbReference>
<keyword evidence="2" id="KW-1185">Reference proteome</keyword>
<gene>
    <name evidence="1" type="ORF">NP596_21155</name>
</gene>
<comment type="caution">
    <text evidence="1">The sequence shown here is derived from an EMBL/GenBank/DDBJ whole genome shotgun (WGS) entry which is preliminary data.</text>
</comment>
<name>A0ABT1UBF6_9GAMM</name>
<proteinExistence type="predicted"/>
<evidence type="ECO:0000313" key="1">
    <source>
        <dbReference type="EMBL" id="MCQ8130976.1"/>
    </source>
</evidence>
<protein>
    <submittedName>
        <fullName evidence="1">DUF2835 domain-containing protein</fullName>
    </submittedName>
</protein>
<dbReference type="InterPro" id="IPR021363">
    <property type="entry name" value="DUF2835"/>
</dbReference>
<reference evidence="1 2" key="1">
    <citation type="submission" date="2022-07" db="EMBL/GenBank/DDBJ databases">
        <title>Methylomonas rivi sp. nov., Methylomonas rosea sp. nov., Methylomonas aureus sp. nov. and Methylomonas subterranea sp. nov., four novel methanotrophs isolated from a freshwater creek and the deep terrestrial subsurface.</title>
        <authorList>
            <person name="Abin C."/>
            <person name="Sankaranarayanan K."/>
            <person name="Garner C."/>
            <person name="Sindelar R."/>
            <person name="Kotary K."/>
            <person name="Garner R."/>
            <person name="Barclay S."/>
            <person name="Lawson P."/>
            <person name="Krumholz L."/>
        </authorList>
    </citation>
    <scope>NUCLEOTIDE SEQUENCE [LARGE SCALE GENOMIC DNA]</scope>
    <source>
        <strain evidence="1 2">WSC-6</strain>
    </source>
</reference>
<feature type="non-terminal residue" evidence="1">
    <location>
        <position position="1"/>
    </location>
</feature>